<dbReference type="AlphaFoldDB" id="A0A6G1LDC6"/>
<proteinExistence type="predicted"/>
<protein>
    <submittedName>
        <fullName evidence="2">Uncharacterized protein</fullName>
    </submittedName>
</protein>
<dbReference type="EMBL" id="ML995822">
    <property type="protein sequence ID" value="KAF2770951.1"/>
    <property type="molecule type" value="Genomic_DNA"/>
</dbReference>
<reference evidence="2" key="1">
    <citation type="journal article" date="2020" name="Stud. Mycol.">
        <title>101 Dothideomycetes genomes: a test case for predicting lifestyles and emergence of pathogens.</title>
        <authorList>
            <person name="Haridas S."/>
            <person name="Albert R."/>
            <person name="Binder M."/>
            <person name="Bloem J."/>
            <person name="Labutti K."/>
            <person name="Salamov A."/>
            <person name="Andreopoulos B."/>
            <person name="Baker S."/>
            <person name="Barry K."/>
            <person name="Bills G."/>
            <person name="Bluhm B."/>
            <person name="Cannon C."/>
            <person name="Castanera R."/>
            <person name="Culley D."/>
            <person name="Daum C."/>
            <person name="Ezra D."/>
            <person name="Gonzalez J."/>
            <person name="Henrissat B."/>
            <person name="Kuo A."/>
            <person name="Liang C."/>
            <person name="Lipzen A."/>
            <person name="Lutzoni F."/>
            <person name="Magnuson J."/>
            <person name="Mondo S."/>
            <person name="Nolan M."/>
            <person name="Ohm R."/>
            <person name="Pangilinan J."/>
            <person name="Park H.-J."/>
            <person name="Ramirez L."/>
            <person name="Alfaro M."/>
            <person name="Sun H."/>
            <person name="Tritt A."/>
            <person name="Yoshinaga Y."/>
            <person name="Zwiers L.-H."/>
            <person name="Turgeon B."/>
            <person name="Goodwin S."/>
            <person name="Spatafora J."/>
            <person name="Crous P."/>
            <person name="Grigoriev I."/>
        </authorList>
    </citation>
    <scope>NUCLEOTIDE SEQUENCE</scope>
    <source>
        <strain evidence="2">CBS 116005</strain>
    </source>
</reference>
<evidence type="ECO:0000256" key="1">
    <source>
        <dbReference type="SAM" id="MobiDB-lite"/>
    </source>
</evidence>
<feature type="region of interest" description="Disordered" evidence="1">
    <location>
        <begin position="71"/>
        <end position="98"/>
    </location>
</feature>
<keyword evidence="3" id="KW-1185">Reference proteome</keyword>
<accession>A0A6G1LDC6</accession>
<name>A0A6G1LDC6_9PEZI</name>
<sequence>MVAWYHAIQDCVCKRWAGDLLLQRVTSLPVIVNKQPKKAGHHLASVTCSYSNKSTGLSALVLAVGPARTARTMARQHSEAKRSGISSPDRGRQSKATNLSSGFLEAKGVVGLAMGINFVTAMGHGGRHIAALSPEASSKHLHDPISSGSCEKRVGSDVLAYGPCLH</sequence>
<evidence type="ECO:0000313" key="2">
    <source>
        <dbReference type="EMBL" id="KAF2770951.1"/>
    </source>
</evidence>
<dbReference type="Proteomes" id="UP000799436">
    <property type="component" value="Unassembled WGS sequence"/>
</dbReference>
<organism evidence="2 3">
    <name type="scientific">Teratosphaeria nubilosa</name>
    <dbReference type="NCBI Taxonomy" id="161662"/>
    <lineage>
        <taxon>Eukaryota</taxon>
        <taxon>Fungi</taxon>
        <taxon>Dikarya</taxon>
        <taxon>Ascomycota</taxon>
        <taxon>Pezizomycotina</taxon>
        <taxon>Dothideomycetes</taxon>
        <taxon>Dothideomycetidae</taxon>
        <taxon>Mycosphaerellales</taxon>
        <taxon>Teratosphaeriaceae</taxon>
        <taxon>Teratosphaeria</taxon>
    </lineage>
</organism>
<evidence type="ECO:0000313" key="3">
    <source>
        <dbReference type="Proteomes" id="UP000799436"/>
    </source>
</evidence>
<gene>
    <name evidence="2" type="ORF">EJ03DRAFT_51095</name>
</gene>